<organism evidence="4 5">
    <name type="scientific">Vitis vinifera</name>
    <name type="common">Grape</name>
    <dbReference type="NCBI Taxonomy" id="29760"/>
    <lineage>
        <taxon>Eukaryota</taxon>
        <taxon>Viridiplantae</taxon>
        <taxon>Streptophyta</taxon>
        <taxon>Embryophyta</taxon>
        <taxon>Tracheophyta</taxon>
        <taxon>Spermatophyta</taxon>
        <taxon>Magnoliopsida</taxon>
        <taxon>eudicotyledons</taxon>
        <taxon>Gunneridae</taxon>
        <taxon>Pentapetalae</taxon>
        <taxon>rosids</taxon>
        <taxon>Vitales</taxon>
        <taxon>Vitaceae</taxon>
        <taxon>Viteae</taxon>
        <taxon>Vitis</taxon>
    </lineage>
</organism>
<dbReference type="SUPFAM" id="SSF50978">
    <property type="entry name" value="WD40 repeat-like"/>
    <property type="match status" value="2"/>
</dbReference>
<dbReference type="PROSITE" id="PS50082">
    <property type="entry name" value="WD_REPEATS_2"/>
    <property type="match status" value="1"/>
</dbReference>
<dbReference type="PANTHER" id="PTHR13950">
    <property type="entry name" value="RABCONNECTIN-RELATED"/>
    <property type="match status" value="1"/>
</dbReference>
<evidence type="ECO:0000313" key="5">
    <source>
        <dbReference type="Proteomes" id="UP000288805"/>
    </source>
</evidence>
<feature type="compositionally biased region" description="Polar residues" evidence="2">
    <location>
        <begin position="2083"/>
        <end position="2096"/>
    </location>
</feature>
<dbReference type="PROSITE" id="PS50294">
    <property type="entry name" value="WD_REPEATS_REGION"/>
    <property type="match status" value="1"/>
</dbReference>
<dbReference type="InterPro" id="IPR022033">
    <property type="entry name" value="Rav1p_C"/>
</dbReference>
<proteinExistence type="predicted"/>
<dbReference type="InterPro" id="IPR001680">
    <property type="entry name" value="WD40_rpt"/>
</dbReference>
<feature type="repeat" description="WD" evidence="1">
    <location>
        <begin position="2546"/>
        <end position="2587"/>
    </location>
</feature>
<dbReference type="SMART" id="SM00320">
    <property type="entry name" value="WD40"/>
    <property type="match status" value="12"/>
</dbReference>
<protein>
    <submittedName>
        <fullName evidence="4">DmX-like protein 1</fullName>
    </submittedName>
</protein>
<feature type="domain" description="RAVE complex protein Rav1 C-terminal" evidence="3">
    <location>
        <begin position="855"/>
        <end position="1479"/>
    </location>
</feature>
<dbReference type="Pfam" id="PF12234">
    <property type="entry name" value="Rav1p_C"/>
    <property type="match status" value="1"/>
</dbReference>
<name>A0A438IFC8_VITVI</name>
<dbReference type="InterPro" id="IPR015943">
    <property type="entry name" value="WD40/YVTN_repeat-like_dom_sf"/>
</dbReference>
<feature type="region of interest" description="Disordered" evidence="2">
    <location>
        <begin position="2071"/>
        <end position="2096"/>
    </location>
</feature>
<keyword evidence="1" id="KW-0853">WD repeat</keyword>
<dbReference type="InterPro" id="IPR036322">
    <property type="entry name" value="WD40_repeat_dom_sf"/>
</dbReference>
<feature type="compositionally biased region" description="Basic and acidic residues" evidence="2">
    <location>
        <begin position="2071"/>
        <end position="2082"/>
    </location>
</feature>
<reference evidence="4 5" key="1">
    <citation type="journal article" date="2018" name="PLoS Genet.">
        <title>Population sequencing reveals clonal diversity and ancestral inbreeding in the grapevine cultivar Chardonnay.</title>
        <authorList>
            <person name="Roach M.J."/>
            <person name="Johnson D.L."/>
            <person name="Bohlmann J."/>
            <person name="van Vuuren H.J."/>
            <person name="Jones S.J."/>
            <person name="Pretorius I.S."/>
            <person name="Schmidt S.A."/>
            <person name="Borneman A.R."/>
        </authorList>
    </citation>
    <scope>NUCLEOTIDE SEQUENCE [LARGE SCALE GENOMIC DNA]</scope>
    <source>
        <strain evidence="5">cv. Chardonnay</strain>
        <tissue evidence="4">Leaf</tissue>
    </source>
</reference>
<dbReference type="Proteomes" id="UP000288805">
    <property type="component" value="Unassembled WGS sequence"/>
</dbReference>
<evidence type="ECO:0000256" key="1">
    <source>
        <dbReference type="PROSITE-ProRule" id="PRU00221"/>
    </source>
</evidence>
<dbReference type="Pfam" id="PF00400">
    <property type="entry name" value="WD40"/>
    <property type="match status" value="1"/>
</dbReference>
<evidence type="ECO:0000256" key="2">
    <source>
        <dbReference type="SAM" id="MobiDB-lite"/>
    </source>
</evidence>
<dbReference type="SUPFAM" id="SSF50960">
    <property type="entry name" value="TolB, C-terminal domain"/>
    <property type="match status" value="1"/>
</dbReference>
<gene>
    <name evidence="4" type="primary">Dmxl1</name>
    <name evidence="4" type="ORF">CK203_028759</name>
</gene>
<comment type="caution">
    <text evidence="4">The sequence shown here is derived from an EMBL/GenBank/DDBJ whole genome shotgun (WGS) entry which is preliminary data.</text>
</comment>
<sequence>MKKKMQDSITAVDLPGQLPLQFVKSDPIPPAPTPSQFAVDWLPDFAGLSWVAYGASTLLVISHFPSPLSSEEALIGPIFRQVVEIAADESAAVSVVGWSPATPSVGELAVASGNCVCVFSHDSERAEGMWLKLLLLRSVWLLGNLELASQLPGSTSCDQVPSMQYHIVDLFYSYSGSFCWGQTAVLVHSTKVEAIKWTGSGDGIIAGGTEVVLWKNKSRSWEIAWKFKSEHPQTFVSATWSIEGPLASAAYHSKLHIGGWFSPFNDASKCVLVCYNDGNSEYVKTELRHPQPVSMIQWRPSTRQQQSKGDAKYPMRHVLLTCCLDGTVRLWSEIDNGRVRKIGTETNDQKTVRRSFRVAAVIEINQTLNGTLGTNVFVTWATEIAGIIKTGEGANQIFSTKHHEHEKAGKCEWLIGFGPGMFLTFWAIHCLDDFSPVRFPRVTLWKRQEVQGAEIGNFHNTGNSNSEDQSVLNKVVIMRNLLFGPPIACSLIQLLPCNSLCWSFLYTQAFNGTQDGSINKFTRENILSCCSGATLNIDGHSGKILQVAVHPYSCKVELAASLDSNGLLLLWSLSTISNCILGLSTLNPTWKLCGKFATQDSGSKYTSLHWAPSVLDEDCILLMGHAGGIDLFIVKVSQSEEEKVICYKLCTIPFTKHGPCQDGPANVFSIPLLSACNKTFSSNKFMFLAVWMKPFQALSWAITLHSCDLSGSCFGCSSDIGNTAENEEMRFENIFSGRKYSVLVNPCSSQFPDPHIHDQVTSYAVVCPANSIPSLQQGQVSSNDLHIDIPAYHMATGCSDGTLKLWRSNSSRLSNPHFLWELVGMFVAHQGPISAISLTDCGQKIATICMAGHLSTASTLRIWESVHLTGAGSFVLEDTVSVDGDVVALSWLALGNGQLLLGVCMQNELQVYAQRRCGGQTLLSSGKSLELHIWFCMASARTFPSIHDFLWGPKATAVVIHSNYFCLFGQWLLSVDRKDQSNCHPECTKGSPDFKFEADKDVLSIISTDSGILDFKALSMEDSTGECKSKLPININMTGHLSSSLFAARTRMKYGSGAKLGFWSILEVAEKLCGSLPVYHPEALLMNIYSGNWKRAYIALQHLVECLTSTHAPERRHSTAKSSHIIPQIHLSNYFEGHLSKASTDKGFQWSREDTLVTSSAQFQRGPIQFSYNSESDAPRNMFSSSSTKSELSSFVEPLEKFYELAAITSSEKMQILAIIDLLNEVNNPHSASAYGSLDEPGQRFWVAVRFQQLCFARRFGRLASTDELVVDSGLIAWAFHSDCQENLFGSILPNDPSWQEMRTLGVGFWFTNAQSLRTRMEKLARLQYLKNKDPKDCSLLYIALNRLKVLTGLFKISKDEKDKPLVGFLSRNFQEEKNKAAALKNAYVLMGRHQLELAIAFFLLGGDTSSAITVCTKNLGDEQLALVICRLVEGHGGPLERHLISKFILPSAIEKGDYWLASIMEWELGNYFQSFLIMLGYQMDSVINKPALSSNHAAFLDPSIGRYCLTLATKNSMRNAVGEQNAAILGRWGTLMMATALRRSGLPLEALELLSSSLSNLGAADQRSISNVGKSEILHGILYPSPSDSSNWLSGDAAFYLESLARLDLAMQYLSKLMREHPSCPEKVASGGCREYESHQYEISLEKFQHKLYGGLETFEQKFSLSGDSLINKVLVALSNNSLLFIGYDVLHRYKSQDHSQDRIDTVHSSLLYSILPKQLLKATEEFSHLFSRFIVACSITCSQQKSCSTENDMSGATMCGCIDAGCYHLQDLMLSLWSLRAILKIFSVSCTDDVIKKPIILLDLIEYCLYFVCAWFQRNLNGLILMARPLLITYTDGHASCNIDMENLKKALHQISESVDLNSLIDDVGVCQQVAKWMQDAQSGDILPSMPEDERQKILGVCIWHHISSSMINLLNSLGDTSSWASSSTCCEPDGNSLMEKIKLVPLIFMKFLKTTVTYISSYHAKQLASFLLQKIEDGLHVPTLEWLEKSSQSQPRSIQKNLNQGINLNIMNIEDKSSASEVIRDIFADPKIISESFVQEKINWSQYVNGKPFKGWGDIYKGIMREHESAETSDQDGRHMSNSASSGTGSPVRSLFRSTHTFLGSGQKDTIFAKDDIPFQNPKEIFKRNGELLEALRINSVHQGQAVLAGHKKGIIFFNWEDELPFRDQSEYIWSEADWPQNGWAGSESTPVPTPVSPGVGLGSKKGAHLGLGGATIGVGSLARPGRDLTGGGAFGIPGYAGMGASGLGWETQDDFEEFVDPPATVENISTRALSSHPSRPFFLAGSSNTHIYLWEERESLTIEVDVLIFVFLDIVPWQSLGINWVILFLITMSFQVQFGKDKATATYGVLPAANVPPPYALASISAVQFDHCGHRFATAALDGTVCTWQLEVGGRSNIRPTESSLCFNGHASDVTYVTSSGSIIAASGHSSNGVNVIIWDTLAPPSTSRASIMCHEGGARSLCVFNNVIGSGSISPLIVTGGKGGDVGLHDFRYIATGRTKRHRHADKGEQSINSSLMANSQAGLPSKIGDQNLNGMLWYIPKAHLGSVTKISTIPNTSLFLTGSKDGDVKLWDANRAKLVFHWPKLHERHTFLQPNTRGFGGVVRAAVTDIQVVSHGFLTCGGDGSVKLIELRDSMQST</sequence>
<accession>A0A438IFC8</accession>
<evidence type="ECO:0000259" key="3">
    <source>
        <dbReference type="Pfam" id="PF12234"/>
    </source>
</evidence>
<dbReference type="Gene3D" id="2.130.10.10">
    <property type="entry name" value="YVTN repeat-like/Quinoprotein amine dehydrogenase"/>
    <property type="match status" value="3"/>
</dbReference>
<dbReference type="EMBL" id="QGNW01000114">
    <property type="protein sequence ID" value="RVW95387.1"/>
    <property type="molecule type" value="Genomic_DNA"/>
</dbReference>
<evidence type="ECO:0000313" key="4">
    <source>
        <dbReference type="EMBL" id="RVW95387.1"/>
    </source>
</evidence>
<dbReference type="InterPro" id="IPR052208">
    <property type="entry name" value="DmX-like/RAVE_component"/>
</dbReference>
<dbReference type="PANTHER" id="PTHR13950:SF9">
    <property type="entry name" value="RABCONNECTIN-3A"/>
    <property type="match status" value="1"/>
</dbReference>